<gene>
    <name evidence="2" type="ORF">SAMN04488004_11925</name>
</gene>
<dbReference type="Proteomes" id="UP000199550">
    <property type="component" value="Unassembled WGS sequence"/>
</dbReference>
<evidence type="ECO:0000313" key="2">
    <source>
        <dbReference type="EMBL" id="SFL44228.1"/>
    </source>
</evidence>
<dbReference type="GO" id="GO:0009389">
    <property type="term" value="F:dimethyl sulfoxide reductase activity"/>
    <property type="evidence" value="ECO:0007669"/>
    <property type="project" value="TreeGrafter"/>
</dbReference>
<keyword evidence="1" id="KW-1133">Transmembrane helix</keyword>
<reference evidence="2 3" key="1">
    <citation type="submission" date="2016-10" db="EMBL/GenBank/DDBJ databases">
        <authorList>
            <person name="de Groot N.N."/>
        </authorList>
    </citation>
    <scope>NUCLEOTIDE SEQUENCE [LARGE SCALE GENOMIC DNA]</scope>
    <source>
        <strain evidence="2 3">DSM 16199</strain>
    </source>
</reference>
<dbReference type="PANTHER" id="PTHR38095:SF1">
    <property type="entry name" value="ANAEROBIC DIMETHYL SULFOXIDE REDUCTASE CHAIN YNFH"/>
    <property type="match status" value="1"/>
</dbReference>
<protein>
    <submittedName>
        <fullName evidence="2">DMSO reductase anchor subunit</fullName>
    </submittedName>
</protein>
<feature type="transmembrane region" description="Helical" evidence="1">
    <location>
        <begin position="80"/>
        <end position="99"/>
    </location>
</feature>
<dbReference type="EMBL" id="FOTF01000019">
    <property type="protein sequence ID" value="SFL44228.1"/>
    <property type="molecule type" value="Genomic_DNA"/>
</dbReference>
<keyword evidence="1" id="KW-0812">Transmembrane</keyword>
<dbReference type="GO" id="GO:0009390">
    <property type="term" value="C:dimethyl sulfoxide reductase complex"/>
    <property type="evidence" value="ECO:0007669"/>
    <property type="project" value="TreeGrafter"/>
</dbReference>
<evidence type="ECO:0000256" key="1">
    <source>
        <dbReference type="SAM" id="Phobius"/>
    </source>
</evidence>
<dbReference type="GO" id="GO:0005886">
    <property type="term" value="C:plasma membrane"/>
    <property type="evidence" value="ECO:0007669"/>
    <property type="project" value="TreeGrafter"/>
</dbReference>
<feature type="transmembrane region" description="Helical" evidence="1">
    <location>
        <begin position="105"/>
        <end position="125"/>
    </location>
</feature>
<feature type="transmembrane region" description="Helical" evidence="1">
    <location>
        <begin position="254"/>
        <end position="274"/>
    </location>
</feature>
<keyword evidence="1" id="KW-0472">Membrane</keyword>
<dbReference type="InterPro" id="IPR007059">
    <property type="entry name" value="DmsC"/>
</dbReference>
<dbReference type="Pfam" id="PF04976">
    <property type="entry name" value="DmsC"/>
    <property type="match status" value="1"/>
</dbReference>
<dbReference type="AlphaFoldDB" id="A0A1I4HPK6"/>
<dbReference type="GO" id="GO:0019645">
    <property type="term" value="P:anaerobic electron transport chain"/>
    <property type="evidence" value="ECO:0007669"/>
    <property type="project" value="InterPro"/>
</dbReference>
<feature type="transmembrane region" description="Helical" evidence="1">
    <location>
        <begin position="229"/>
        <end position="248"/>
    </location>
</feature>
<keyword evidence="3" id="KW-1185">Reference proteome</keyword>
<dbReference type="RefSeq" id="WP_090190820.1">
    <property type="nucleotide sequence ID" value="NZ_FOTF01000019.1"/>
</dbReference>
<feature type="transmembrane region" description="Helical" evidence="1">
    <location>
        <begin position="137"/>
        <end position="155"/>
    </location>
</feature>
<name>A0A1I4HPK6_9RHOB</name>
<dbReference type="OrthoDB" id="5520897at2"/>
<feature type="transmembrane region" description="Helical" evidence="1">
    <location>
        <begin position="32"/>
        <end position="59"/>
    </location>
</feature>
<evidence type="ECO:0000313" key="3">
    <source>
        <dbReference type="Proteomes" id="UP000199550"/>
    </source>
</evidence>
<accession>A0A1I4HPK6</accession>
<organism evidence="2 3">
    <name type="scientific">Loktanella salsilacus</name>
    <dbReference type="NCBI Taxonomy" id="195913"/>
    <lineage>
        <taxon>Bacteria</taxon>
        <taxon>Pseudomonadati</taxon>
        <taxon>Pseudomonadota</taxon>
        <taxon>Alphaproteobacteria</taxon>
        <taxon>Rhodobacterales</taxon>
        <taxon>Roseobacteraceae</taxon>
        <taxon>Loktanella</taxon>
    </lineage>
</organism>
<feature type="transmembrane region" description="Helical" evidence="1">
    <location>
        <begin position="7"/>
        <end position="26"/>
    </location>
</feature>
<sequence length="289" mass="30926">MHPAPSVILFTTFSGLGFGLLFWLGLGQPAPTGWVAFAFFALAYAMAVGGLLASTFHLGHPERAYLAVTQWRTSWLSREAIAAIATLLTGGVFALLRIWDISAAPLGWLVSLGCLATVFTTAMIYTQMRTVPRWRHWTTPALFLALSLAGGAILANRGSAALVLLALAAVLQLVAWITGDMRLQQSGTTLGTATGLGDIGRVRAFLPPHSGSNYLLREFVYVVGRRHALQLRAIGLILAFGVPIPLIAAGLGHITALVAVLAHIAGVLCLRWLFFAQAEHVVGLYYGKR</sequence>
<dbReference type="STRING" id="195913.SAMN04488004_11925"/>
<proteinExistence type="predicted"/>
<dbReference type="PANTHER" id="PTHR38095">
    <property type="entry name" value="ANAEROBIC DIMETHYL SULFOXIDE REDUCTASE CHAIN YNFH"/>
    <property type="match status" value="1"/>
</dbReference>
<feature type="transmembrane region" description="Helical" evidence="1">
    <location>
        <begin position="161"/>
        <end position="179"/>
    </location>
</feature>